<sequence length="163" mass="16889">MAGNGSLNLALVRRGDVWSAPTVGSDCVRTVEGLPRSRMSGVTSGLGSSVGSCPARSPICGTRAAVASSSSSSLSSPSSSLLASVSTSLDTASSRVSGISPSFFHTFKNSSSKLNSFSIVRYACRSRSKSTNRRLSFLASQRWNSGRVLDGVSICNLSSLITK</sequence>
<evidence type="ECO:0000313" key="2">
    <source>
        <dbReference type="Proteomes" id="UP000769157"/>
    </source>
</evidence>
<protein>
    <submittedName>
        <fullName evidence="1">Uncharacterized protein</fullName>
    </submittedName>
</protein>
<comment type="caution">
    <text evidence="1">The sequence shown here is derived from an EMBL/GenBank/DDBJ whole genome shotgun (WGS) entry which is preliminary data.</text>
</comment>
<dbReference type="Proteomes" id="UP000769157">
    <property type="component" value="Unassembled WGS sequence"/>
</dbReference>
<name>A0A9P8T6N0_9ASCO</name>
<reference evidence="1" key="1">
    <citation type="journal article" date="2021" name="Open Biol.">
        <title>Shared evolutionary footprints suggest mitochondrial oxidative damage underlies multiple complex I losses in fungi.</title>
        <authorList>
            <person name="Schikora-Tamarit M.A."/>
            <person name="Marcet-Houben M."/>
            <person name="Nosek J."/>
            <person name="Gabaldon T."/>
        </authorList>
    </citation>
    <scope>NUCLEOTIDE SEQUENCE</scope>
    <source>
        <strain evidence="1">CBS6075</strain>
    </source>
</reference>
<dbReference type="GeneID" id="70234881"/>
<proteinExistence type="predicted"/>
<keyword evidence="2" id="KW-1185">Reference proteome</keyword>
<organism evidence="1 2">
    <name type="scientific">Ogataea philodendri</name>
    <dbReference type="NCBI Taxonomy" id="1378263"/>
    <lineage>
        <taxon>Eukaryota</taxon>
        <taxon>Fungi</taxon>
        <taxon>Dikarya</taxon>
        <taxon>Ascomycota</taxon>
        <taxon>Saccharomycotina</taxon>
        <taxon>Pichiomycetes</taxon>
        <taxon>Pichiales</taxon>
        <taxon>Pichiaceae</taxon>
        <taxon>Ogataea</taxon>
    </lineage>
</organism>
<evidence type="ECO:0000313" key="1">
    <source>
        <dbReference type="EMBL" id="KAH3667265.1"/>
    </source>
</evidence>
<gene>
    <name evidence="1" type="ORF">OGAPHI_002914</name>
</gene>
<dbReference type="AlphaFoldDB" id="A0A9P8T6N0"/>
<dbReference type="EMBL" id="JAEUBE010000183">
    <property type="protein sequence ID" value="KAH3667265.1"/>
    <property type="molecule type" value="Genomic_DNA"/>
</dbReference>
<accession>A0A9P8T6N0</accession>
<dbReference type="RefSeq" id="XP_046062077.1">
    <property type="nucleotide sequence ID" value="XM_046203836.1"/>
</dbReference>
<reference evidence="1" key="2">
    <citation type="submission" date="2021-01" db="EMBL/GenBank/DDBJ databases">
        <authorList>
            <person name="Schikora-Tamarit M.A."/>
        </authorList>
    </citation>
    <scope>NUCLEOTIDE SEQUENCE</scope>
    <source>
        <strain evidence="1">CBS6075</strain>
    </source>
</reference>